<comment type="subcellular location">
    <subcellularLocation>
        <location evidence="1">Cell membrane</location>
        <topology evidence="1">Multi-pass membrane protein</topology>
    </subcellularLocation>
</comment>
<evidence type="ECO:0000256" key="9">
    <source>
        <dbReference type="ARBA" id="ARBA00023224"/>
    </source>
</evidence>
<dbReference type="SUPFAM" id="SSF81321">
    <property type="entry name" value="Family A G protein-coupled receptor-like"/>
    <property type="match status" value="1"/>
</dbReference>
<dbReference type="GO" id="GO:0005886">
    <property type="term" value="C:plasma membrane"/>
    <property type="evidence" value="ECO:0007669"/>
    <property type="project" value="UniProtKB-SubCell"/>
</dbReference>
<feature type="transmembrane region" description="Helical" evidence="10">
    <location>
        <begin position="272"/>
        <end position="290"/>
    </location>
</feature>
<evidence type="ECO:0000313" key="12">
    <source>
        <dbReference type="EMBL" id="ELU18408.1"/>
    </source>
</evidence>
<evidence type="ECO:0000256" key="7">
    <source>
        <dbReference type="ARBA" id="ARBA00023170"/>
    </source>
</evidence>
<dbReference type="HOGENOM" id="CLU_063530_0_0_1"/>
<dbReference type="PROSITE" id="PS50262">
    <property type="entry name" value="G_PROTEIN_RECEP_F1_2"/>
    <property type="match status" value="1"/>
</dbReference>
<reference evidence="14" key="1">
    <citation type="submission" date="2012-12" db="EMBL/GenBank/DDBJ databases">
        <authorList>
            <person name="Hellsten U."/>
            <person name="Grimwood J."/>
            <person name="Chapman J.A."/>
            <person name="Shapiro H."/>
            <person name="Aerts A."/>
            <person name="Otillar R.P."/>
            <person name="Terry A.Y."/>
            <person name="Boore J.L."/>
            <person name="Simakov O."/>
            <person name="Marletaz F."/>
            <person name="Cho S.-J."/>
            <person name="Edsinger-Gonzales E."/>
            <person name="Havlak P."/>
            <person name="Kuo D.-H."/>
            <person name="Larsson T."/>
            <person name="Lv J."/>
            <person name="Arendt D."/>
            <person name="Savage R."/>
            <person name="Osoegawa K."/>
            <person name="de Jong P."/>
            <person name="Lindberg D.R."/>
            <person name="Seaver E.C."/>
            <person name="Weisblat D.A."/>
            <person name="Putnam N.H."/>
            <person name="Grigoriev I.V."/>
            <person name="Rokhsar D.S."/>
        </authorList>
    </citation>
    <scope>NUCLEOTIDE SEQUENCE</scope>
    <source>
        <strain evidence="14">I ESC-2004</strain>
    </source>
</reference>
<keyword evidence="4 10" id="KW-1133">Transmembrane helix</keyword>
<dbReference type="Pfam" id="PF00001">
    <property type="entry name" value="7tm_1"/>
    <property type="match status" value="1"/>
</dbReference>
<keyword evidence="5" id="KW-0297">G-protein coupled receptor</keyword>
<feature type="transmembrane region" description="Helical" evidence="10">
    <location>
        <begin position="138"/>
        <end position="161"/>
    </location>
</feature>
<dbReference type="Gene3D" id="1.20.1070.10">
    <property type="entry name" value="Rhodopsin 7-helix transmembrane proteins"/>
    <property type="match status" value="1"/>
</dbReference>
<dbReference type="EnsemblMetazoa" id="CapteT213114">
    <property type="protein sequence ID" value="CapteP213114"/>
    <property type="gene ID" value="CapteG213114"/>
</dbReference>
<evidence type="ECO:0000256" key="10">
    <source>
        <dbReference type="SAM" id="Phobius"/>
    </source>
</evidence>
<keyword evidence="7" id="KW-0675">Receptor</keyword>
<name>R7VHT0_CAPTE</name>
<dbReference type="InterPro" id="IPR000276">
    <property type="entry name" value="GPCR_Rhodpsn"/>
</dbReference>
<dbReference type="STRING" id="283909.R7VHT0"/>
<reference evidence="13" key="3">
    <citation type="submission" date="2015-06" db="UniProtKB">
        <authorList>
            <consortium name="EnsemblMetazoa"/>
        </authorList>
    </citation>
    <scope>IDENTIFICATION</scope>
</reference>
<dbReference type="Proteomes" id="UP000014760">
    <property type="component" value="Unassembled WGS sequence"/>
</dbReference>
<keyword evidence="6 10" id="KW-0472">Membrane</keyword>
<gene>
    <name evidence="12" type="ORF">CAPTEDRAFT_213114</name>
</gene>
<dbReference type="CDD" id="cd00637">
    <property type="entry name" value="7tm_classA_rhodopsin-like"/>
    <property type="match status" value="1"/>
</dbReference>
<evidence type="ECO:0000256" key="5">
    <source>
        <dbReference type="ARBA" id="ARBA00023040"/>
    </source>
</evidence>
<dbReference type="PANTHER" id="PTHR24246">
    <property type="entry name" value="OLFACTORY RECEPTOR AND ADENOSINE RECEPTOR"/>
    <property type="match status" value="1"/>
</dbReference>
<dbReference type="EMBL" id="AMQN01003811">
    <property type="status" value="NOT_ANNOTATED_CDS"/>
    <property type="molecule type" value="Genomic_DNA"/>
</dbReference>
<sequence>METTTEEMPQEETANVKLAIVCVTVVFSCCTIIVNLLTLVAMAMHRLIRKNSINMFIASLCLSDFLLGLSITPFQLQQVLRLWKDIDQTFIATTWAAAVPMVICFFVSNVNIFLVGVDRACATLAPLSYKSRMTTKRALIALVATWSTAVWTITACAITTVQINSGFEMLTYSYELLPEKFISYFSTPMLIISIATNAILYAVIIIAFYKSTKKIQPSSTSELRNRRMTRMITMVIGLLLLGNIPIITVATLPRNIGSQSEYFNSLKMFDDIALLLMIIPTSLNNCIYVWQIPDFKNALMKLLFCHSNARVESTTSAAN</sequence>
<feature type="transmembrane region" description="Helical" evidence="10">
    <location>
        <begin position="181"/>
        <end position="209"/>
    </location>
</feature>
<feature type="domain" description="G-protein coupled receptors family 1 profile" evidence="11">
    <location>
        <begin position="34"/>
        <end position="288"/>
    </location>
</feature>
<reference evidence="12 14" key="2">
    <citation type="journal article" date="2013" name="Nature">
        <title>Insights into bilaterian evolution from three spiralian genomes.</title>
        <authorList>
            <person name="Simakov O."/>
            <person name="Marletaz F."/>
            <person name="Cho S.J."/>
            <person name="Edsinger-Gonzales E."/>
            <person name="Havlak P."/>
            <person name="Hellsten U."/>
            <person name="Kuo D.H."/>
            <person name="Larsson T."/>
            <person name="Lv J."/>
            <person name="Arendt D."/>
            <person name="Savage R."/>
            <person name="Osoegawa K."/>
            <person name="de Jong P."/>
            <person name="Grimwood J."/>
            <person name="Chapman J.A."/>
            <person name="Shapiro H."/>
            <person name="Aerts A."/>
            <person name="Otillar R.P."/>
            <person name="Terry A.Y."/>
            <person name="Boore J.L."/>
            <person name="Grigoriev I.V."/>
            <person name="Lindberg D.R."/>
            <person name="Seaver E.C."/>
            <person name="Weisblat D.A."/>
            <person name="Putnam N.H."/>
            <person name="Rokhsar D.S."/>
        </authorList>
    </citation>
    <scope>NUCLEOTIDE SEQUENCE</scope>
    <source>
        <strain evidence="12 14">I ESC-2004</strain>
    </source>
</reference>
<organism evidence="12">
    <name type="scientific">Capitella teleta</name>
    <name type="common">Polychaete worm</name>
    <dbReference type="NCBI Taxonomy" id="283909"/>
    <lineage>
        <taxon>Eukaryota</taxon>
        <taxon>Metazoa</taxon>
        <taxon>Spiralia</taxon>
        <taxon>Lophotrochozoa</taxon>
        <taxon>Annelida</taxon>
        <taxon>Polychaeta</taxon>
        <taxon>Sedentaria</taxon>
        <taxon>Scolecida</taxon>
        <taxon>Capitellidae</taxon>
        <taxon>Capitella</taxon>
    </lineage>
</organism>
<keyword evidence="2" id="KW-1003">Cell membrane</keyword>
<evidence type="ECO:0000256" key="6">
    <source>
        <dbReference type="ARBA" id="ARBA00023136"/>
    </source>
</evidence>
<evidence type="ECO:0000256" key="3">
    <source>
        <dbReference type="ARBA" id="ARBA00022692"/>
    </source>
</evidence>
<accession>R7VHT0</accession>
<evidence type="ECO:0000256" key="8">
    <source>
        <dbReference type="ARBA" id="ARBA00023180"/>
    </source>
</evidence>
<protein>
    <recommendedName>
        <fullName evidence="11">G-protein coupled receptors family 1 profile domain-containing protein</fullName>
    </recommendedName>
</protein>
<feature type="transmembrane region" description="Helical" evidence="10">
    <location>
        <begin position="230"/>
        <end position="252"/>
    </location>
</feature>
<dbReference type="AlphaFoldDB" id="R7VHT0"/>
<keyword evidence="14" id="KW-1185">Reference proteome</keyword>
<proteinExistence type="predicted"/>
<evidence type="ECO:0000259" key="11">
    <source>
        <dbReference type="PROSITE" id="PS50262"/>
    </source>
</evidence>
<keyword evidence="9" id="KW-0807">Transducer</keyword>
<evidence type="ECO:0000256" key="2">
    <source>
        <dbReference type="ARBA" id="ARBA00022475"/>
    </source>
</evidence>
<evidence type="ECO:0000313" key="13">
    <source>
        <dbReference type="EnsemblMetazoa" id="CapteP213114"/>
    </source>
</evidence>
<dbReference type="GO" id="GO:0004930">
    <property type="term" value="F:G protein-coupled receptor activity"/>
    <property type="evidence" value="ECO:0007669"/>
    <property type="project" value="UniProtKB-KW"/>
</dbReference>
<dbReference type="OrthoDB" id="9863803at2759"/>
<dbReference type="EMBL" id="KB291945">
    <property type="protein sequence ID" value="ELU18408.1"/>
    <property type="molecule type" value="Genomic_DNA"/>
</dbReference>
<dbReference type="PRINTS" id="PR00237">
    <property type="entry name" value="GPCRRHODOPSN"/>
</dbReference>
<evidence type="ECO:0000313" key="14">
    <source>
        <dbReference type="Proteomes" id="UP000014760"/>
    </source>
</evidence>
<feature type="transmembrane region" description="Helical" evidence="10">
    <location>
        <begin position="18"/>
        <end position="41"/>
    </location>
</feature>
<keyword evidence="8" id="KW-0325">Glycoprotein</keyword>
<feature type="transmembrane region" description="Helical" evidence="10">
    <location>
        <begin position="53"/>
        <end position="74"/>
    </location>
</feature>
<keyword evidence="3 10" id="KW-0812">Transmembrane</keyword>
<dbReference type="PANTHER" id="PTHR24246:SF27">
    <property type="entry name" value="ADENOSINE RECEPTOR, ISOFORM A"/>
    <property type="match status" value="1"/>
</dbReference>
<evidence type="ECO:0000256" key="1">
    <source>
        <dbReference type="ARBA" id="ARBA00004651"/>
    </source>
</evidence>
<feature type="transmembrane region" description="Helical" evidence="10">
    <location>
        <begin position="94"/>
        <end position="117"/>
    </location>
</feature>
<dbReference type="InterPro" id="IPR017452">
    <property type="entry name" value="GPCR_Rhodpsn_7TM"/>
</dbReference>
<evidence type="ECO:0000256" key="4">
    <source>
        <dbReference type="ARBA" id="ARBA00022989"/>
    </source>
</evidence>